<comment type="caution">
    <text evidence="1">The sequence shown here is derived from an EMBL/GenBank/DDBJ whole genome shotgun (WGS) entry which is preliminary data.</text>
</comment>
<gene>
    <name evidence="1" type="ORF">OCOJLMKI_5184</name>
</gene>
<evidence type="ECO:0000313" key="2">
    <source>
        <dbReference type="Proteomes" id="UP001055125"/>
    </source>
</evidence>
<organism evidence="1 2">
    <name type="scientific">Methylobacterium iners</name>
    <dbReference type="NCBI Taxonomy" id="418707"/>
    <lineage>
        <taxon>Bacteria</taxon>
        <taxon>Pseudomonadati</taxon>
        <taxon>Pseudomonadota</taxon>
        <taxon>Alphaproteobacteria</taxon>
        <taxon>Hyphomicrobiales</taxon>
        <taxon>Methylobacteriaceae</taxon>
        <taxon>Methylobacterium</taxon>
    </lineage>
</organism>
<accession>A0ABQ4S5V6</accession>
<reference evidence="1" key="2">
    <citation type="submission" date="2021-08" db="EMBL/GenBank/DDBJ databases">
        <authorList>
            <person name="Tani A."/>
            <person name="Ola A."/>
            <person name="Ogura Y."/>
            <person name="Katsura K."/>
            <person name="Hayashi T."/>
        </authorList>
    </citation>
    <scope>NUCLEOTIDE SEQUENCE</scope>
    <source>
        <strain evidence="1">DSM 19015</strain>
    </source>
</reference>
<protein>
    <submittedName>
        <fullName evidence="1">Uncharacterized protein</fullName>
    </submittedName>
</protein>
<proteinExistence type="predicted"/>
<reference evidence="1" key="1">
    <citation type="journal article" date="2021" name="Front. Microbiol.">
        <title>Comprehensive Comparative Genomics and Phenotyping of Methylobacterium Species.</title>
        <authorList>
            <person name="Alessa O."/>
            <person name="Ogura Y."/>
            <person name="Fujitani Y."/>
            <person name="Takami H."/>
            <person name="Hayashi T."/>
            <person name="Sahin N."/>
            <person name="Tani A."/>
        </authorList>
    </citation>
    <scope>NUCLEOTIDE SEQUENCE</scope>
    <source>
        <strain evidence="1">DSM 19015</strain>
    </source>
</reference>
<dbReference type="Gene3D" id="3.40.190.290">
    <property type="match status" value="1"/>
</dbReference>
<evidence type="ECO:0000313" key="1">
    <source>
        <dbReference type="EMBL" id="GJD97945.1"/>
    </source>
</evidence>
<sequence length="79" mass="8807">MTLAPLVALDGVRPAHVTDRSFPRGSAENKAAPIIAEGRLVQALADWCAPFPGYHLYYPSRRQTTLAFQLVVDTQRRRT</sequence>
<dbReference type="EMBL" id="BPQP01000130">
    <property type="protein sequence ID" value="GJD97945.1"/>
    <property type="molecule type" value="Genomic_DNA"/>
</dbReference>
<name>A0ABQ4S5V6_9HYPH</name>
<keyword evidence="2" id="KW-1185">Reference proteome</keyword>
<dbReference type="Proteomes" id="UP001055125">
    <property type="component" value="Unassembled WGS sequence"/>
</dbReference>